<dbReference type="AlphaFoldDB" id="A0A420IRL6"/>
<dbReference type="EMBL" id="MCBQ01007416">
    <property type="protein sequence ID" value="RKF77164.1"/>
    <property type="molecule type" value="Genomic_DNA"/>
</dbReference>
<accession>A0A420IRL6</accession>
<gene>
    <name evidence="1" type="ORF">GcM3_074004</name>
</gene>
<organism evidence="1 2">
    <name type="scientific">Golovinomyces cichoracearum</name>
    <dbReference type="NCBI Taxonomy" id="62708"/>
    <lineage>
        <taxon>Eukaryota</taxon>
        <taxon>Fungi</taxon>
        <taxon>Dikarya</taxon>
        <taxon>Ascomycota</taxon>
        <taxon>Pezizomycotina</taxon>
        <taxon>Leotiomycetes</taxon>
        <taxon>Erysiphales</taxon>
        <taxon>Erysiphaceae</taxon>
        <taxon>Golovinomyces</taxon>
    </lineage>
</organism>
<sequence length="245" mass="27608">MDSAETQWQSELTAMKMSVQGFISDSRFNLKDLKLYGSDIDYNDENLISGENSSDSWDFASESEEDDSTSGCLDYIAQETEITRFSSQWLESKCQELASRSQCLAADDLFNQITALISSDSSEEEFQCILTDIIGLDDMDFIIDIITHRPEIKAHSSSARVDRLLTRSQREEALKRRNYEHKNAQLKPSLSRDEPRYPHVFKAHSAGNILDSKGRKYGLPSDSKKISNQASLSLKSCPGSNNLII</sequence>
<name>A0A420IRL6_9PEZI</name>
<reference evidence="1 2" key="1">
    <citation type="journal article" date="2018" name="BMC Genomics">
        <title>Comparative genome analyses reveal sequence features reflecting distinct modes of host-adaptation between dicot and monocot powdery mildew.</title>
        <authorList>
            <person name="Wu Y."/>
            <person name="Ma X."/>
            <person name="Pan Z."/>
            <person name="Kale S.D."/>
            <person name="Song Y."/>
            <person name="King H."/>
            <person name="Zhang Q."/>
            <person name="Presley C."/>
            <person name="Deng X."/>
            <person name="Wei C.I."/>
            <person name="Xiao S."/>
        </authorList>
    </citation>
    <scope>NUCLEOTIDE SEQUENCE [LARGE SCALE GENOMIC DNA]</scope>
    <source>
        <strain evidence="1">UMSG3</strain>
    </source>
</reference>
<protein>
    <submittedName>
        <fullName evidence="1">Putative activating signal cointegrator 1 complex subunit 3</fullName>
    </submittedName>
</protein>
<comment type="caution">
    <text evidence="1">The sequence shown here is derived from an EMBL/GenBank/DDBJ whole genome shotgun (WGS) entry which is preliminary data.</text>
</comment>
<dbReference type="Proteomes" id="UP000283383">
    <property type="component" value="Unassembled WGS sequence"/>
</dbReference>
<evidence type="ECO:0000313" key="2">
    <source>
        <dbReference type="Proteomes" id="UP000283383"/>
    </source>
</evidence>
<evidence type="ECO:0000313" key="1">
    <source>
        <dbReference type="EMBL" id="RKF77164.1"/>
    </source>
</evidence>
<proteinExistence type="predicted"/>
<dbReference type="STRING" id="62708.A0A420IRL6"/>
<keyword evidence="2" id="KW-1185">Reference proteome</keyword>